<dbReference type="GO" id="GO:0004656">
    <property type="term" value="F:procollagen-proline 4-dioxygenase activity"/>
    <property type="evidence" value="ECO:0007669"/>
    <property type="project" value="UniProtKB-EC"/>
</dbReference>
<dbReference type="InParanoid" id="C1EDT8"/>
<gene>
    <name evidence="9" type="ORF">MICPUN_62386</name>
</gene>
<dbReference type="Proteomes" id="UP000002009">
    <property type="component" value="Chromosome 11"/>
</dbReference>
<evidence type="ECO:0000259" key="8">
    <source>
        <dbReference type="SMART" id="SM00702"/>
    </source>
</evidence>
<evidence type="ECO:0000256" key="2">
    <source>
        <dbReference type="ARBA" id="ARBA00004648"/>
    </source>
</evidence>
<dbReference type="OrthoDB" id="69177at2759"/>
<evidence type="ECO:0000256" key="5">
    <source>
        <dbReference type="ARBA" id="ARBA00023002"/>
    </source>
</evidence>
<dbReference type="GO" id="GO:0005789">
    <property type="term" value="C:endoplasmic reticulum membrane"/>
    <property type="evidence" value="ECO:0007669"/>
    <property type="project" value="UniProtKB-SubCell"/>
</dbReference>
<proteinExistence type="predicted"/>
<dbReference type="InterPro" id="IPR045054">
    <property type="entry name" value="P4HA-like"/>
</dbReference>
<comment type="cofactor">
    <cofactor evidence="1">
        <name>L-ascorbate</name>
        <dbReference type="ChEBI" id="CHEBI:38290"/>
    </cofactor>
</comment>
<keyword evidence="10" id="KW-1185">Reference proteome</keyword>
<dbReference type="AlphaFoldDB" id="C1EDT8"/>
<dbReference type="InterPro" id="IPR006620">
    <property type="entry name" value="Pro_4_hyd_alph"/>
</dbReference>
<dbReference type="OMA" id="FWFVCDD"/>
<evidence type="ECO:0000313" key="9">
    <source>
        <dbReference type="EMBL" id="ACO66113.1"/>
    </source>
</evidence>
<evidence type="ECO:0000313" key="10">
    <source>
        <dbReference type="Proteomes" id="UP000002009"/>
    </source>
</evidence>
<dbReference type="eggNOG" id="ENOG502QW74">
    <property type="taxonomic scope" value="Eukaryota"/>
</dbReference>
<dbReference type="EMBL" id="CP001330">
    <property type="protein sequence ID" value="ACO66113.1"/>
    <property type="molecule type" value="Genomic_DNA"/>
</dbReference>
<evidence type="ECO:0000256" key="4">
    <source>
        <dbReference type="ARBA" id="ARBA00022964"/>
    </source>
</evidence>
<dbReference type="Gene3D" id="2.60.120.620">
    <property type="entry name" value="q2cbj1_9rhob like domain"/>
    <property type="match status" value="1"/>
</dbReference>
<dbReference type="GeneID" id="8247587"/>
<keyword evidence="6" id="KW-0408">Iron</keyword>
<evidence type="ECO:0000256" key="3">
    <source>
        <dbReference type="ARBA" id="ARBA00022723"/>
    </source>
</evidence>
<dbReference type="GO" id="GO:0005506">
    <property type="term" value="F:iron ion binding"/>
    <property type="evidence" value="ECO:0007669"/>
    <property type="project" value="InterPro"/>
</dbReference>
<comment type="subcellular location">
    <subcellularLocation>
        <location evidence="2">Endoplasmic reticulum membrane</location>
        <topology evidence="2">Single-pass type II membrane protein</topology>
    </subcellularLocation>
</comment>
<dbReference type="SMART" id="SM00702">
    <property type="entry name" value="P4Hc"/>
    <property type="match status" value="1"/>
</dbReference>
<dbReference type="GO" id="GO:0031418">
    <property type="term" value="F:L-ascorbic acid binding"/>
    <property type="evidence" value="ECO:0007669"/>
    <property type="project" value="InterPro"/>
</dbReference>
<organism evidence="9 10">
    <name type="scientific">Micromonas commoda (strain RCC299 / NOUM17 / CCMP2709)</name>
    <name type="common">Picoplanktonic green alga</name>
    <dbReference type="NCBI Taxonomy" id="296587"/>
    <lineage>
        <taxon>Eukaryota</taxon>
        <taxon>Viridiplantae</taxon>
        <taxon>Chlorophyta</taxon>
        <taxon>Mamiellophyceae</taxon>
        <taxon>Mamiellales</taxon>
        <taxon>Mamiellaceae</taxon>
        <taxon>Micromonas</taxon>
    </lineage>
</organism>
<dbReference type="KEGG" id="mis:MICPUN_62386"/>
<evidence type="ECO:0000256" key="6">
    <source>
        <dbReference type="ARBA" id="ARBA00023004"/>
    </source>
</evidence>
<sequence length="552" mass="58799">MGKTKKRQAKRAAVEAARLEQAWGASGERVGSALAAGGDGMHVGDARDANDPRWIAARDNAMDPDSRFKVAQVKLKRNPMAGVSKPKTKQKTGILRIARAVEASLTQEACVALDTLLAECERGEREVAAPMDLCGKVLAMCQRGSFGKPAIRLLGRMERVGLPVGPVQLRQVFFACAGKGMVPECLSLMSRHDIDTGRRLLGKDVLVRGCGLMPGGVDGPAGLALLEGTLRGIAGGGWEGAPSSAAGGSVRVHMHPTWAPPRVEGAEGADGAVADPAADAERLAPTMYPGGDDGNASFWFVCDDDGRRRPADRNSLELWAPATASTIPLVASGLELETERHDVPNVPGAFALTDVFSAKECGALRAAAHAIGWRRDEPDPSDPGRGRLDYCELVVWPETAGRIWDRIKMHMPAGAVGVNARMRFFRYGPDTIYRRHVDGSWPDGRLTEEGEYVTDASKGTLRSRLTLLFYLSEGFLGGNTTFYTSTPGHPGLISARGVAPREGCALCFPHGDAEDSPVHEGSAVGVGPNGVRHKYIIRTDVLFESAGRPGSK</sequence>
<reference evidence="9 10" key="1">
    <citation type="journal article" date="2009" name="Science">
        <title>Green evolution and dynamic adaptations revealed by genomes of the marine picoeukaryotes Micromonas.</title>
        <authorList>
            <person name="Worden A.Z."/>
            <person name="Lee J.H."/>
            <person name="Mock T."/>
            <person name="Rouze P."/>
            <person name="Simmons M.P."/>
            <person name="Aerts A.L."/>
            <person name="Allen A.E."/>
            <person name="Cuvelier M.L."/>
            <person name="Derelle E."/>
            <person name="Everett M.V."/>
            <person name="Foulon E."/>
            <person name="Grimwood J."/>
            <person name="Gundlach H."/>
            <person name="Henrissat B."/>
            <person name="Napoli C."/>
            <person name="McDonald S.M."/>
            <person name="Parker M.S."/>
            <person name="Rombauts S."/>
            <person name="Salamov A."/>
            <person name="Von Dassow P."/>
            <person name="Badger J.H."/>
            <person name="Coutinho P.M."/>
            <person name="Demir E."/>
            <person name="Dubchak I."/>
            <person name="Gentemann C."/>
            <person name="Eikrem W."/>
            <person name="Gready J.E."/>
            <person name="John U."/>
            <person name="Lanier W."/>
            <person name="Lindquist E.A."/>
            <person name="Lucas S."/>
            <person name="Mayer K.F."/>
            <person name="Moreau H."/>
            <person name="Not F."/>
            <person name="Otillar R."/>
            <person name="Panaud O."/>
            <person name="Pangilinan J."/>
            <person name="Paulsen I."/>
            <person name="Piegu B."/>
            <person name="Poliakov A."/>
            <person name="Robbens S."/>
            <person name="Schmutz J."/>
            <person name="Toulza E."/>
            <person name="Wyss T."/>
            <person name="Zelensky A."/>
            <person name="Zhou K."/>
            <person name="Armbrust E.V."/>
            <person name="Bhattacharya D."/>
            <person name="Goodenough U.W."/>
            <person name="Van de Peer Y."/>
            <person name="Grigoriev I.V."/>
        </authorList>
    </citation>
    <scope>NUCLEOTIDE SEQUENCE [LARGE SCALE GENOMIC DNA]</scope>
    <source>
        <strain evidence="10">RCC299 / NOUM17</strain>
    </source>
</reference>
<dbReference type="RefSeq" id="XP_002504855.1">
    <property type="nucleotide sequence ID" value="XM_002504809.1"/>
</dbReference>
<comment type="catalytic activity">
    <reaction evidence="7">
        <text>L-prolyl-[collagen] + 2-oxoglutarate + O2 = trans-4-hydroxy-L-prolyl-[collagen] + succinate + CO2</text>
        <dbReference type="Rhea" id="RHEA:18945"/>
        <dbReference type="Rhea" id="RHEA-COMP:11676"/>
        <dbReference type="Rhea" id="RHEA-COMP:11680"/>
        <dbReference type="ChEBI" id="CHEBI:15379"/>
        <dbReference type="ChEBI" id="CHEBI:16526"/>
        <dbReference type="ChEBI" id="CHEBI:16810"/>
        <dbReference type="ChEBI" id="CHEBI:30031"/>
        <dbReference type="ChEBI" id="CHEBI:50342"/>
        <dbReference type="ChEBI" id="CHEBI:61965"/>
        <dbReference type="EC" id="1.14.11.2"/>
    </reaction>
</comment>
<keyword evidence="3" id="KW-0479">Metal-binding</keyword>
<evidence type="ECO:0000256" key="1">
    <source>
        <dbReference type="ARBA" id="ARBA00001961"/>
    </source>
</evidence>
<dbReference type="PANTHER" id="PTHR10869">
    <property type="entry name" value="PROLYL 4-HYDROXYLASE ALPHA SUBUNIT"/>
    <property type="match status" value="1"/>
</dbReference>
<feature type="domain" description="Prolyl 4-hydroxylase alpha subunit" evidence="8">
    <location>
        <begin position="347"/>
        <end position="542"/>
    </location>
</feature>
<protein>
    <recommendedName>
        <fullName evidence="8">Prolyl 4-hydroxylase alpha subunit domain-containing protein</fullName>
    </recommendedName>
</protein>
<keyword evidence="5" id="KW-0560">Oxidoreductase</keyword>
<dbReference type="PANTHER" id="PTHR10869:SF247">
    <property type="entry name" value="FE2OG DIOXYGENASE DOMAIN-CONTAINING PROTEIN"/>
    <property type="match status" value="1"/>
</dbReference>
<evidence type="ECO:0000256" key="7">
    <source>
        <dbReference type="ARBA" id="ARBA00049169"/>
    </source>
</evidence>
<name>C1EDT8_MICCC</name>
<accession>C1EDT8</accession>
<dbReference type="STRING" id="296587.C1EDT8"/>
<keyword evidence="4" id="KW-0223">Dioxygenase</keyword>